<dbReference type="InterPro" id="IPR052544">
    <property type="entry name" value="Bacteriocin_Proc_Enz"/>
</dbReference>
<keyword evidence="3" id="KW-1185">Reference proteome</keyword>
<dbReference type="EMBL" id="JALNMH010000004">
    <property type="protein sequence ID" value="MCK7593203.1"/>
    <property type="molecule type" value="Genomic_DNA"/>
</dbReference>
<gene>
    <name evidence="2" type="ORF">M0G41_05905</name>
</gene>
<dbReference type="PANTHER" id="PTHR43745">
    <property type="entry name" value="NITROREDUCTASE MJ1384-RELATED"/>
    <property type="match status" value="1"/>
</dbReference>
<dbReference type="NCBIfam" id="TIGR03605">
    <property type="entry name" value="antibiot_sagB"/>
    <property type="match status" value="1"/>
</dbReference>
<evidence type="ECO:0000313" key="2">
    <source>
        <dbReference type="EMBL" id="MCK7593203.1"/>
    </source>
</evidence>
<comment type="caution">
    <text evidence="2">The sequence shown here is derived from an EMBL/GenBank/DDBJ whole genome shotgun (WGS) entry which is preliminary data.</text>
</comment>
<dbReference type="Gene3D" id="3.40.109.10">
    <property type="entry name" value="NADH Oxidase"/>
    <property type="match status" value="1"/>
</dbReference>
<dbReference type="CDD" id="cd02142">
    <property type="entry name" value="McbC_SagB-like_oxidoreductase"/>
    <property type="match status" value="1"/>
</dbReference>
<organism evidence="2 3">
    <name type="scientific">Pseudomarimonas salicorniae</name>
    <dbReference type="NCBI Taxonomy" id="2933270"/>
    <lineage>
        <taxon>Bacteria</taxon>
        <taxon>Pseudomonadati</taxon>
        <taxon>Pseudomonadota</taxon>
        <taxon>Gammaproteobacteria</taxon>
        <taxon>Lysobacterales</taxon>
        <taxon>Lysobacteraceae</taxon>
        <taxon>Pseudomarimonas</taxon>
    </lineage>
</organism>
<dbReference type="InterPro" id="IPR030965">
    <property type="entry name" value="SagB-rel_DH_2"/>
</dbReference>
<dbReference type="InterPro" id="IPR029479">
    <property type="entry name" value="Nitroreductase"/>
</dbReference>
<proteinExistence type="predicted"/>
<dbReference type="NCBIfam" id="TIGR04511">
    <property type="entry name" value="SagB_rel_DH_2"/>
    <property type="match status" value="1"/>
</dbReference>
<dbReference type="InterPro" id="IPR000415">
    <property type="entry name" value="Nitroreductase-like"/>
</dbReference>
<dbReference type="SUPFAM" id="SSF55469">
    <property type="entry name" value="FMN-dependent nitroreductase-like"/>
    <property type="match status" value="1"/>
</dbReference>
<evidence type="ECO:0000313" key="3">
    <source>
        <dbReference type="Proteomes" id="UP001431449"/>
    </source>
</evidence>
<protein>
    <submittedName>
        <fullName evidence="2">Peptide maturation dehydrogenase</fullName>
    </submittedName>
</protein>
<reference evidence="2" key="1">
    <citation type="submission" date="2022-04" db="EMBL/GenBank/DDBJ databases">
        <title>Lysobacter sp. CAU 1642 isolated from sea sand.</title>
        <authorList>
            <person name="Kim W."/>
        </authorList>
    </citation>
    <scope>NUCLEOTIDE SEQUENCE</scope>
    <source>
        <strain evidence="2">CAU 1642</strain>
    </source>
</reference>
<dbReference type="Proteomes" id="UP001431449">
    <property type="component" value="Unassembled WGS sequence"/>
</dbReference>
<dbReference type="InterPro" id="IPR020051">
    <property type="entry name" value="SagB-type_dehydrogenase"/>
</dbReference>
<sequence>MNQAADAAGRFCRVDPLFIECGQRVFFDPAALFQGEVNLGPQAVLRAWRPGRTTPIEIDGEEAAVLAALAPTTPRPLPDWLSGERRVAVIRRLADLGLMACDPITDPALEDWWTPAALYHFGSRWDGVLARDDVPTDTASSQDAFARSRMQFEALAARKGPAPDHRLRHGEEVGAVDLPGHARDEFDNLLQARETHRLFRTDRSLSLEQVAGLLRRSFGVIGEAALGGGLTALRKSVPSGGGMHPIEAYVLAVDVEGLAAGWYHYRADQHRLAPIRHLGVAEARERVCVYGAGQRYFASAPLLVALAPRFPRHHWKYPQHPKALRVILLEAGHLGQTFYLAATHEGLGAFLTCAINEADLDRDLGLDGVGQGCIALMGAGWPSDEGAALRLSHYVKHRSDR</sequence>
<name>A0ABT0GFI9_9GAMM</name>
<accession>A0ABT0GFI9</accession>
<dbReference type="RefSeq" id="WP_248206430.1">
    <property type="nucleotide sequence ID" value="NZ_JALNMH010000004.1"/>
</dbReference>
<evidence type="ECO:0000259" key="1">
    <source>
        <dbReference type="Pfam" id="PF00881"/>
    </source>
</evidence>
<dbReference type="PANTHER" id="PTHR43745:SF2">
    <property type="entry name" value="NITROREDUCTASE MJ1384-RELATED"/>
    <property type="match status" value="1"/>
</dbReference>
<dbReference type="Pfam" id="PF00881">
    <property type="entry name" value="Nitroreductase"/>
    <property type="match status" value="1"/>
</dbReference>
<feature type="domain" description="Nitroreductase" evidence="1">
    <location>
        <begin position="191"/>
        <end position="381"/>
    </location>
</feature>